<dbReference type="Proteomes" id="UP001623660">
    <property type="component" value="Unassembled WGS sequence"/>
</dbReference>
<keyword evidence="2" id="KW-1185">Reference proteome</keyword>
<protein>
    <submittedName>
        <fullName evidence="1">Cyclic lactone autoinducer peptide</fullName>
    </submittedName>
</protein>
<name>A0ABW8SLK2_9CLOT</name>
<dbReference type="InterPro" id="IPR009229">
    <property type="entry name" value="AgrD"/>
</dbReference>
<dbReference type="NCBIfam" id="TIGR04223">
    <property type="entry name" value="quorum_AgrD"/>
    <property type="match status" value="1"/>
</dbReference>
<comment type="caution">
    <text evidence="1">The sequence shown here is derived from an EMBL/GenBank/DDBJ whole genome shotgun (WGS) entry which is preliminary data.</text>
</comment>
<sequence>MKSLKKEKLKEELLEKSMKMVGSVSLLLSEIVMTPTCWGMGHQPKCPDELLK</sequence>
<proteinExistence type="predicted"/>
<dbReference type="EMBL" id="JBJHZX010000023">
    <property type="protein sequence ID" value="MFL0196924.1"/>
    <property type="molecule type" value="Genomic_DNA"/>
</dbReference>
<organism evidence="1 2">
    <name type="scientific">Candidatus Clostridium eludens</name>
    <dbReference type="NCBI Taxonomy" id="3381663"/>
    <lineage>
        <taxon>Bacteria</taxon>
        <taxon>Bacillati</taxon>
        <taxon>Bacillota</taxon>
        <taxon>Clostridia</taxon>
        <taxon>Eubacteriales</taxon>
        <taxon>Clostridiaceae</taxon>
        <taxon>Clostridium</taxon>
    </lineage>
</organism>
<reference evidence="1 2" key="1">
    <citation type="submission" date="2024-11" db="EMBL/GenBank/DDBJ databases">
        <authorList>
            <person name="Heng Y.C."/>
            <person name="Lim A.C.H."/>
            <person name="Lee J.K.Y."/>
            <person name="Kittelmann S."/>
        </authorList>
    </citation>
    <scope>NUCLEOTIDE SEQUENCE [LARGE SCALE GENOMIC DNA]</scope>
    <source>
        <strain evidence="1 2">WILCCON 0269</strain>
    </source>
</reference>
<evidence type="ECO:0000313" key="2">
    <source>
        <dbReference type="Proteomes" id="UP001623660"/>
    </source>
</evidence>
<gene>
    <name evidence="1" type="ORF">ACJDU8_15345</name>
</gene>
<accession>A0ABW8SLK2</accession>
<dbReference type="RefSeq" id="WP_406793028.1">
    <property type="nucleotide sequence ID" value="NZ_JBJHZX010000023.1"/>
</dbReference>
<evidence type="ECO:0000313" key="1">
    <source>
        <dbReference type="EMBL" id="MFL0196924.1"/>
    </source>
</evidence>